<sequence length="397" mass="42389">MNRLRRLTRSALTFAMLITTAGLGLATTTGPAAAAAEDPKVGTPCTAADLGKRSPYVKSSTVTPTVTHFKTFYVTAGSVGNHTVTLQKSTVVTVTVGTSVTITSTFDTKVLGSVATAVQQTVNTSTATTDSESTAISWTFNAPGYYALYKGTRAVTGEYGSVNCGRVDKGDGTFATEWTDRPGGSYTTFTAIEEGAITCDDVVPAGTLMRLAQERLGCFGTAPRQEQETPAPEKQVSGEVVAPFAAPPGFTCEPGYYRVGTPDRLLNWWNVDGTNVFDLRGWSTSTRAMWTVCQGPVSNGMTEHVFINRQSGNCLTLVSGENANEGGRLVEDTCRTVDDHQRIYLYRDVPGSTKVGFQIKSTGFMIGQARVADRELVRQYSSGMADGTGTYILEKVA</sequence>
<evidence type="ECO:0000313" key="2">
    <source>
        <dbReference type="EMBL" id="GAA3643880.1"/>
    </source>
</evidence>
<organism evidence="2 3">
    <name type="scientific">Nonomuraea antimicrobica</name>
    <dbReference type="NCBI Taxonomy" id="561173"/>
    <lineage>
        <taxon>Bacteria</taxon>
        <taxon>Bacillati</taxon>
        <taxon>Actinomycetota</taxon>
        <taxon>Actinomycetes</taxon>
        <taxon>Streptosporangiales</taxon>
        <taxon>Streptosporangiaceae</taxon>
        <taxon>Nonomuraea</taxon>
    </lineage>
</organism>
<protein>
    <submittedName>
        <fullName evidence="2">Uncharacterized protein</fullName>
    </submittedName>
</protein>
<reference evidence="3" key="1">
    <citation type="journal article" date="2019" name="Int. J. Syst. Evol. Microbiol.">
        <title>The Global Catalogue of Microorganisms (GCM) 10K type strain sequencing project: providing services to taxonomists for standard genome sequencing and annotation.</title>
        <authorList>
            <consortium name="The Broad Institute Genomics Platform"/>
            <consortium name="The Broad Institute Genome Sequencing Center for Infectious Disease"/>
            <person name="Wu L."/>
            <person name="Ma J."/>
        </authorList>
    </citation>
    <scope>NUCLEOTIDE SEQUENCE [LARGE SCALE GENOMIC DNA]</scope>
    <source>
        <strain evidence="3">JCM 16904</strain>
    </source>
</reference>
<dbReference type="Proteomes" id="UP001500902">
    <property type="component" value="Unassembled WGS sequence"/>
</dbReference>
<dbReference type="RefSeq" id="WP_344872077.1">
    <property type="nucleotide sequence ID" value="NZ_BAAAZP010000004.1"/>
</dbReference>
<keyword evidence="1" id="KW-0732">Signal</keyword>
<evidence type="ECO:0000256" key="1">
    <source>
        <dbReference type="SAM" id="SignalP"/>
    </source>
</evidence>
<keyword evidence="3" id="KW-1185">Reference proteome</keyword>
<evidence type="ECO:0000313" key="3">
    <source>
        <dbReference type="Proteomes" id="UP001500902"/>
    </source>
</evidence>
<feature type="signal peptide" evidence="1">
    <location>
        <begin position="1"/>
        <end position="34"/>
    </location>
</feature>
<name>A0ABP7AZP9_9ACTN</name>
<dbReference type="EMBL" id="BAAAZP010000004">
    <property type="protein sequence ID" value="GAA3643880.1"/>
    <property type="molecule type" value="Genomic_DNA"/>
</dbReference>
<proteinExistence type="predicted"/>
<comment type="caution">
    <text evidence="2">The sequence shown here is derived from an EMBL/GenBank/DDBJ whole genome shotgun (WGS) entry which is preliminary data.</text>
</comment>
<gene>
    <name evidence="2" type="ORF">GCM10022224_002920</name>
</gene>
<accession>A0ABP7AZP9</accession>
<feature type="chain" id="PRO_5045082226" evidence="1">
    <location>
        <begin position="35"/>
        <end position="397"/>
    </location>
</feature>